<feature type="transmembrane region" description="Helical" evidence="1">
    <location>
        <begin position="161"/>
        <end position="181"/>
    </location>
</feature>
<feature type="transmembrane region" description="Helical" evidence="1">
    <location>
        <begin position="193"/>
        <end position="213"/>
    </location>
</feature>
<reference evidence="3" key="1">
    <citation type="journal article" date="2019" name="Int. J. Syst. Evol. Microbiol.">
        <title>The Global Catalogue of Microorganisms (GCM) 10K type strain sequencing project: providing services to taxonomists for standard genome sequencing and annotation.</title>
        <authorList>
            <consortium name="The Broad Institute Genomics Platform"/>
            <consortium name="The Broad Institute Genome Sequencing Center for Infectious Disease"/>
            <person name="Wu L."/>
            <person name="Ma J."/>
        </authorList>
    </citation>
    <scope>NUCLEOTIDE SEQUENCE [LARGE SCALE GENOMIC DNA]</scope>
    <source>
        <strain evidence="3">CCM 7043</strain>
    </source>
</reference>
<name>A0ABW4F1M5_9PSEU</name>
<accession>A0ABW4F1M5</accession>
<dbReference type="EMBL" id="JBHUCO010000024">
    <property type="protein sequence ID" value="MFD1520560.1"/>
    <property type="molecule type" value="Genomic_DNA"/>
</dbReference>
<organism evidence="2 3">
    <name type="scientific">Pseudonocardia yunnanensis</name>
    <dbReference type="NCBI Taxonomy" id="58107"/>
    <lineage>
        <taxon>Bacteria</taxon>
        <taxon>Bacillati</taxon>
        <taxon>Actinomycetota</taxon>
        <taxon>Actinomycetes</taxon>
        <taxon>Pseudonocardiales</taxon>
        <taxon>Pseudonocardiaceae</taxon>
        <taxon>Pseudonocardia</taxon>
    </lineage>
</organism>
<dbReference type="Proteomes" id="UP001597114">
    <property type="component" value="Unassembled WGS sequence"/>
</dbReference>
<dbReference type="RefSeq" id="WP_344727022.1">
    <property type="nucleotide sequence ID" value="NZ_BAAAUS010000043.1"/>
</dbReference>
<keyword evidence="3" id="KW-1185">Reference proteome</keyword>
<protein>
    <submittedName>
        <fullName evidence="2">VC0807 family protein</fullName>
    </submittedName>
</protein>
<dbReference type="NCBIfam" id="NF041646">
    <property type="entry name" value="VC0807_fam"/>
    <property type="match status" value="1"/>
</dbReference>
<proteinExistence type="predicted"/>
<sequence>MPALPAARDAPAVITSGNRRGRPGLQTLLVDVGGSLALYYGLHAAGVDDVTALALSAGPSAVKTVVTVARGRRVQPTAVAVLVVTTVVQVASLITGDPRELLVRNALLSLPSGLWMLATLWTRRPLTFQATQILFPRRAALMDELWERDPRFRRAWRSITVMWGGALLLDCALRVLMAATLPVPVVPALDTALTLVTVVAMQIPTNVVLYRSGSWHLLFGRRRAPSMKESVR</sequence>
<keyword evidence="1" id="KW-0472">Membrane</keyword>
<evidence type="ECO:0000313" key="3">
    <source>
        <dbReference type="Proteomes" id="UP001597114"/>
    </source>
</evidence>
<gene>
    <name evidence="2" type="ORF">ACFSJD_23895</name>
</gene>
<keyword evidence="1" id="KW-0812">Transmembrane</keyword>
<evidence type="ECO:0000313" key="2">
    <source>
        <dbReference type="EMBL" id="MFD1520560.1"/>
    </source>
</evidence>
<keyword evidence="1" id="KW-1133">Transmembrane helix</keyword>
<comment type="caution">
    <text evidence="2">The sequence shown here is derived from an EMBL/GenBank/DDBJ whole genome shotgun (WGS) entry which is preliminary data.</text>
</comment>
<evidence type="ECO:0000256" key="1">
    <source>
        <dbReference type="SAM" id="Phobius"/>
    </source>
</evidence>